<dbReference type="AlphaFoldDB" id="A0A3Q7IZF1"/>
<sequence length="136" mass="15377">MVESTNRAPKFKITSPRTKESYLFVPIMAKSPKIRIDRSRGWLGFNLPVLVLDVASIHTSQGRETLQESYKSRKGKDTGESDAACYSPCSSIALTLVVHALGTNLDRGKEIGEGMLYTRWISHHRFRRGKRNRGRV</sequence>
<name>A0A3Q7IZF1_SOLLC</name>
<keyword evidence="3" id="KW-1185">Reference proteome</keyword>
<evidence type="ECO:0000256" key="1">
    <source>
        <dbReference type="SAM" id="MobiDB-lite"/>
    </source>
</evidence>
<dbReference type="PaxDb" id="4081-Solyc09g063120.1.1"/>
<accession>A0A3Q7IZF1</accession>
<proteinExistence type="predicted"/>
<protein>
    <submittedName>
        <fullName evidence="2">Uncharacterized protein</fullName>
    </submittedName>
</protein>
<evidence type="ECO:0000313" key="3">
    <source>
        <dbReference type="Proteomes" id="UP000004994"/>
    </source>
</evidence>
<dbReference type="Proteomes" id="UP000004994">
    <property type="component" value="Chromosome 9"/>
</dbReference>
<reference evidence="2" key="2">
    <citation type="submission" date="2019-01" db="UniProtKB">
        <authorList>
            <consortium name="EnsemblPlants"/>
        </authorList>
    </citation>
    <scope>IDENTIFICATION</scope>
    <source>
        <strain evidence="2">cv. Heinz 1706</strain>
    </source>
</reference>
<evidence type="ECO:0000313" key="2">
    <source>
        <dbReference type="EnsemblPlants" id="Solyc09g063120.1.1.1"/>
    </source>
</evidence>
<dbReference type="EnsemblPlants" id="Solyc09g063120.1.1">
    <property type="protein sequence ID" value="Solyc09g063120.1.1.1"/>
    <property type="gene ID" value="Solyc09g063120.1"/>
</dbReference>
<dbReference type="Gramene" id="Solyc09g063120.1.1">
    <property type="protein sequence ID" value="Solyc09g063120.1.1.1"/>
    <property type="gene ID" value="Solyc09g063120.1"/>
</dbReference>
<dbReference type="InParanoid" id="A0A3Q7IZF1"/>
<reference evidence="2" key="1">
    <citation type="journal article" date="2012" name="Nature">
        <title>The tomato genome sequence provides insights into fleshy fruit evolution.</title>
        <authorList>
            <consortium name="Tomato Genome Consortium"/>
        </authorList>
    </citation>
    <scope>NUCLEOTIDE SEQUENCE [LARGE SCALE GENOMIC DNA]</scope>
    <source>
        <strain evidence="2">cv. Heinz 1706</strain>
    </source>
</reference>
<organism evidence="2">
    <name type="scientific">Solanum lycopersicum</name>
    <name type="common">Tomato</name>
    <name type="synonym">Lycopersicon esculentum</name>
    <dbReference type="NCBI Taxonomy" id="4081"/>
    <lineage>
        <taxon>Eukaryota</taxon>
        <taxon>Viridiplantae</taxon>
        <taxon>Streptophyta</taxon>
        <taxon>Embryophyta</taxon>
        <taxon>Tracheophyta</taxon>
        <taxon>Spermatophyta</taxon>
        <taxon>Magnoliopsida</taxon>
        <taxon>eudicotyledons</taxon>
        <taxon>Gunneridae</taxon>
        <taxon>Pentapetalae</taxon>
        <taxon>asterids</taxon>
        <taxon>lamiids</taxon>
        <taxon>Solanales</taxon>
        <taxon>Solanaceae</taxon>
        <taxon>Solanoideae</taxon>
        <taxon>Solaneae</taxon>
        <taxon>Solanum</taxon>
        <taxon>Solanum subgen. Lycopersicon</taxon>
    </lineage>
</organism>
<feature type="region of interest" description="Disordered" evidence="1">
    <location>
        <begin position="63"/>
        <end position="82"/>
    </location>
</feature>